<keyword evidence="4" id="KW-1185">Reference proteome</keyword>
<dbReference type="GO" id="GO:0008713">
    <property type="term" value="F:ADP-heptose-lipopolysaccharide heptosyltransferase activity"/>
    <property type="evidence" value="ECO:0007669"/>
    <property type="project" value="TreeGrafter"/>
</dbReference>
<evidence type="ECO:0000313" key="4">
    <source>
        <dbReference type="Proteomes" id="UP000004067"/>
    </source>
</evidence>
<proteinExistence type="predicted"/>
<evidence type="ECO:0000256" key="2">
    <source>
        <dbReference type="ARBA" id="ARBA00022679"/>
    </source>
</evidence>
<reference evidence="3 4" key="1">
    <citation type="submission" date="2011-04" db="EMBL/GenBank/DDBJ databases">
        <authorList>
            <person name="Muzny D."/>
            <person name="Qin X."/>
            <person name="Deng J."/>
            <person name="Jiang H."/>
            <person name="Liu Y."/>
            <person name="Qu J."/>
            <person name="Song X.-Z."/>
            <person name="Zhang L."/>
            <person name="Thornton R."/>
            <person name="Coyle M."/>
            <person name="Francisco L."/>
            <person name="Jackson L."/>
            <person name="Javaid M."/>
            <person name="Korchina V."/>
            <person name="Kovar C."/>
            <person name="Mata R."/>
            <person name="Mathew T."/>
            <person name="Ngo R."/>
            <person name="Nguyen L."/>
            <person name="Nguyen N."/>
            <person name="Okwuonu G."/>
            <person name="Ongeri F."/>
            <person name="Pham C."/>
            <person name="Simmons D."/>
            <person name="Wilczek-Boney K."/>
            <person name="Hale W."/>
            <person name="Jakkamsetti A."/>
            <person name="Pham P."/>
            <person name="Ruth R."/>
            <person name="San Lucas F."/>
            <person name="Warren J."/>
            <person name="Zhang J."/>
            <person name="Zhao Z."/>
            <person name="Zhou C."/>
            <person name="Zhu D."/>
            <person name="Lee S."/>
            <person name="Bess C."/>
            <person name="Blankenburg K."/>
            <person name="Forbes L."/>
            <person name="Fu Q."/>
            <person name="Gubbala S."/>
            <person name="Hirani K."/>
            <person name="Jayaseelan J.C."/>
            <person name="Lara F."/>
            <person name="Munidasa M."/>
            <person name="Palculict T."/>
            <person name="Patil S."/>
            <person name="Pu L.-L."/>
            <person name="Saada N."/>
            <person name="Tang L."/>
            <person name="Weissenberger G."/>
            <person name="Zhu Y."/>
            <person name="Hemphill L."/>
            <person name="Shang Y."/>
            <person name="Youmans B."/>
            <person name="Ayvaz T."/>
            <person name="Ross M."/>
            <person name="Santibanez J."/>
            <person name="Aqrawi P."/>
            <person name="Gross S."/>
            <person name="Joshi V."/>
            <person name="Fowler G."/>
            <person name="Nazareth L."/>
            <person name="Reid J."/>
            <person name="Worley K."/>
            <person name="Petrosino J."/>
            <person name="Highlander S."/>
            <person name="Gibbs R."/>
        </authorList>
    </citation>
    <scope>NUCLEOTIDE SEQUENCE [LARGE SCALE GENOMIC DNA]</scope>
    <source>
        <strain evidence="3 4">DSM 2778</strain>
    </source>
</reference>
<comment type="caution">
    <text evidence="3">The sequence shown here is derived from an EMBL/GenBank/DDBJ whole genome shotgun (WGS) entry which is preliminary data.</text>
</comment>
<dbReference type="CDD" id="cd03789">
    <property type="entry name" value="GT9_LPS_heptosyltransferase"/>
    <property type="match status" value="1"/>
</dbReference>
<dbReference type="HOGENOM" id="CLU_038371_0_0_9"/>
<dbReference type="Gene3D" id="3.40.50.2000">
    <property type="entry name" value="Glycogen Phosphorylase B"/>
    <property type="match status" value="2"/>
</dbReference>
<sequence length="400" mass="44708">MILYQNILVINLMHLGDLMLVTPVLRTLRHNYPAARITLLADRILADIVQENKHIDACLLIDKKGRDRSFLGILRFAHRLRKQRYDLVVNLHRNERSSALAALSGGKKIVGYAKPGFSFFFDHVSPDQHPIMHEVHSHYAALRAADVIGEVDDAGLEMWLPPAAEAEAARLWAEHFAPEDKVIALNIGASWRTKRWMDAYFAEVADYYLVRGYHIAVMGGPMDVEIVNTCRAQMKEKDHPRLHIFTGKVSLGVLAGLLRRCILFITTDSGPMHVGVAMNVPVLCMFGASPIPGFYPYDAKSISVRAPVPCHPCRIHECPLAGEEYMKCMKRMPPELILKYADQMLAENGEQPACELVRPMDFETRVVEQVDGAFGLAPKGAAGRFVRPVLPTGIKAHGFD</sequence>
<dbReference type="eggNOG" id="COG0859">
    <property type="taxonomic scope" value="Bacteria"/>
</dbReference>
<dbReference type="Pfam" id="PF01075">
    <property type="entry name" value="Glyco_transf_9"/>
    <property type="match status" value="1"/>
</dbReference>
<gene>
    <name evidence="3" type="ORF">HMPREF9081_2619</name>
</gene>
<dbReference type="GO" id="GO:0009244">
    <property type="term" value="P:lipopolysaccharide core region biosynthetic process"/>
    <property type="evidence" value="ECO:0007669"/>
    <property type="project" value="TreeGrafter"/>
</dbReference>
<accession>F5RQM4</accession>
<dbReference type="OrthoDB" id="9768048at2"/>
<dbReference type="EMBL" id="AFHQ01000063">
    <property type="protein sequence ID" value="EGK56718.1"/>
    <property type="molecule type" value="Genomic_DNA"/>
</dbReference>
<keyword evidence="1" id="KW-0328">Glycosyltransferase</keyword>
<name>F5RQM4_9FIRM</name>
<dbReference type="PANTHER" id="PTHR30160">
    <property type="entry name" value="TETRAACYLDISACCHARIDE 4'-KINASE-RELATED"/>
    <property type="match status" value="1"/>
</dbReference>
<dbReference type="Proteomes" id="UP000004067">
    <property type="component" value="Unassembled WGS sequence"/>
</dbReference>
<evidence type="ECO:0000313" key="3">
    <source>
        <dbReference type="EMBL" id="EGK56718.1"/>
    </source>
</evidence>
<keyword evidence="2 3" id="KW-0808">Transferase</keyword>
<dbReference type="InterPro" id="IPR002201">
    <property type="entry name" value="Glyco_trans_9"/>
</dbReference>
<dbReference type="AlphaFoldDB" id="F5RQM4"/>
<evidence type="ECO:0000256" key="1">
    <source>
        <dbReference type="ARBA" id="ARBA00022676"/>
    </source>
</evidence>
<dbReference type="GO" id="GO:0005829">
    <property type="term" value="C:cytosol"/>
    <property type="evidence" value="ECO:0007669"/>
    <property type="project" value="TreeGrafter"/>
</dbReference>
<dbReference type="SUPFAM" id="SSF53756">
    <property type="entry name" value="UDP-Glycosyltransferase/glycogen phosphorylase"/>
    <property type="match status" value="1"/>
</dbReference>
<dbReference type="PANTHER" id="PTHR30160:SF1">
    <property type="entry name" value="LIPOPOLYSACCHARIDE 1,2-N-ACETYLGLUCOSAMINETRANSFERASE-RELATED"/>
    <property type="match status" value="1"/>
</dbReference>
<protein>
    <submittedName>
        <fullName evidence="3">Family 9 glycosyl transferase</fullName>
    </submittedName>
</protein>
<organism evidence="3 4">
    <name type="scientific">Centipeda periodontii DSM 2778</name>
    <dbReference type="NCBI Taxonomy" id="888060"/>
    <lineage>
        <taxon>Bacteria</taxon>
        <taxon>Bacillati</taxon>
        <taxon>Bacillota</taxon>
        <taxon>Negativicutes</taxon>
        <taxon>Selenomonadales</taxon>
        <taxon>Selenomonadaceae</taxon>
        <taxon>Centipeda</taxon>
    </lineage>
</organism>
<dbReference type="STRING" id="888060.HMPREF9081_2619"/>
<dbReference type="InterPro" id="IPR051199">
    <property type="entry name" value="LPS_LOS_Heptosyltrfase"/>
</dbReference>